<dbReference type="GO" id="GO:0046872">
    <property type="term" value="F:metal ion binding"/>
    <property type="evidence" value="ECO:0007669"/>
    <property type="project" value="UniProtKB-KW"/>
</dbReference>
<evidence type="ECO:0000256" key="5">
    <source>
        <dbReference type="ARBA" id="ARBA00022723"/>
    </source>
</evidence>
<evidence type="ECO:0000259" key="8">
    <source>
        <dbReference type="Pfam" id="PF13359"/>
    </source>
</evidence>
<evidence type="ECO:0000256" key="2">
    <source>
        <dbReference type="ARBA" id="ARBA00004123"/>
    </source>
</evidence>
<protein>
    <recommendedName>
        <fullName evidence="8">DDE Tnp4 domain-containing protein</fullName>
    </recommendedName>
</protein>
<gene>
    <name evidence="9" type="ORF">CDEB00056_LOCUS23701</name>
</gene>
<keyword evidence="4" id="KW-0540">Nuclease</keyword>
<keyword evidence="6" id="KW-0378">Hydrolase</keyword>
<comment type="similarity">
    <text evidence="3">Belongs to the HARBI1 family.</text>
</comment>
<evidence type="ECO:0000256" key="3">
    <source>
        <dbReference type="ARBA" id="ARBA00006958"/>
    </source>
</evidence>
<dbReference type="EMBL" id="HBIO01030930">
    <property type="protein sequence ID" value="CAE0478848.1"/>
    <property type="molecule type" value="Transcribed_RNA"/>
</dbReference>
<sequence length="454" mass="51556">MSHSSKRRKVAATAVYSLVSCIAEEVISNDTDERQDFKVVGRKKGAKTIKRIRDPEDKFLHEIDRRLFRRRYRMEYDSFFLLLDILKPYFESKGRKRLRGKDPNGPITEASRLSQALRYFAGGDPLDICQTHNVAPSEPLRSVWIVVDAIHMASQLKIVFPATHLEQLKVAEGFKKKSDVNFDNCVGAIDGIHIWTHKPSKHDVEDLGFGELKFFCGRKLKYDLNMQAACDARGRFLDVYIGTPGAASDFYSFGMSPLKEKLEKEGFLYPGLCLYGDNAYVNTASMAVPYRNVSLQTQKYKDAYNFYQSQVRINIECAFGILVHRWGLLRKAIPCNIPINKTMSLVMALCKLHNFCIGESGDAATTTLAPPSTEDFGNITIREGGLFLPRMDGNTGVWSYSANDRISDLLDGGDHQEDHRAEDRRARRIYNRGIDMPNAMMLSHVTHNRYTRPS</sequence>
<dbReference type="InterPro" id="IPR027806">
    <property type="entry name" value="HARBI1_dom"/>
</dbReference>
<evidence type="ECO:0000256" key="4">
    <source>
        <dbReference type="ARBA" id="ARBA00022722"/>
    </source>
</evidence>
<comment type="cofactor">
    <cofactor evidence="1">
        <name>a divalent metal cation</name>
        <dbReference type="ChEBI" id="CHEBI:60240"/>
    </cofactor>
</comment>
<proteinExistence type="inferred from homology"/>
<organism evidence="9">
    <name type="scientific">Chaetoceros debilis</name>
    <dbReference type="NCBI Taxonomy" id="122233"/>
    <lineage>
        <taxon>Eukaryota</taxon>
        <taxon>Sar</taxon>
        <taxon>Stramenopiles</taxon>
        <taxon>Ochrophyta</taxon>
        <taxon>Bacillariophyta</taxon>
        <taxon>Coscinodiscophyceae</taxon>
        <taxon>Chaetocerotophycidae</taxon>
        <taxon>Chaetocerotales</taxon>
        <taxon>Chaetocerotaceae</taxon>
        <taxon>Chaetoceros</taxon>
    </lineage>
</organism>
<accession>A0A7S3QIT8</accession>
<name>A0A7S3QIT8_9STRA</name>
<dbReference type="GO" id="GO:0005634">
    <property type="term" value="C:nucleus"/>
    <property type="evidence" value="ECO:0007669"/>
    <property type="project" value="UniProtKB-SubCell"/>
</dbReference>
<feature type="domain" description="DDE Tnp4" evidence="8">
    <location>
        <begin position="189"/>
        <end position="354"/>
    </location>
</feature>
<dbReference type="InterPro" id="IPR045249">
    <property type="entry name" value="HARBI1-like"/>
</dbReference>
<comment type="subcellular location">
    <subcellularLocation>
        <location evidence="2">Nucleus</location>
    </subcellularLocation>
</comment>
<evidence type="ECO:0000256" key="7">
    <source>
        <dbReference type="ARBA" id="ARBA00023242"/>
    </source>
</evidence>
<evidence type="ECO:0000313" key="9">
    <source>
        <dbReference type="EMBL" id="CAE0478848.1"/>
    </source>
</evidence>
<dbReference type="AlphaFoldDB" id="A0A7S3QIT8"/>
<evidence type="ECO:0000256" key="1">
    <source>
        <dbReference type="ARBA" id="ARBA00001968"/>
    </source>
</evidence>
<keyword evidence="5" id="KW-0479">Metal-binding</keyword>
<dbReference type="PROSITE" id="PS51257">
    <property type="entry name" value="PROKAR_LIPOPROTEIN"/>
    <property type="match status" value="1"/>
</dbReference>
<dbReference type="PANTHER" id="PTHR22930">
    <property type="match status" value="1"/>
</dbReference>
<evidence type="ECO:0000256" key="6">
    <source>
        <dbReference type="ARBA" id="ARBA00022801"/>
    </source>
</evidence>
<dbReference type="GO" id="GO:0016787">
    <property type="term" value="F:hydrolase activity"/>
    <property type="evidence" value="ECO:0007669"/>
    <property type="project" value="UniProtKB-KW"/>
</dbReference>
<dbReference type="GO" id="GO:0004518">
    <property type="term" value="F:nuclease activity"/>
    <property type="evidence" value="ECO:0007669"/>
    <property type="project" value="UniProtKB-KW"/>
</dbReference>
<reference evidence="9" key="1">
    <citation type="submission" date="2021-01" db="EMBL/GenBank/DDBJ databases">
        <authorList>
            <person name="Corre E."/>
            <person name="Pelletier E."/>
            <person name="Niang G."/>
            <person name="Scheremetjew M."/>
            <person name="Finn R."/>
            <person name="Kale V."/>
            <person name="Holt S."/>
            <person name="Cochrane G."/>
            <person name="Meng A."/>
            <person name="Brown T."/>
            <person name="Cohen L."/>
        </authorList>
    </citation>
    <scope>NUCLEOTIDE SEQUENCE</scope>
    <source>
        <strain evidence="9">MM31A-1</strain>
    </source>
</reference>
<dbReference type="Pfam" id="PF13359">
    <property type="entry name" value="DDE_Tnp_4"/>
    <property type="match status" value="1"/>
</dbReference>
<keyword evidence="7" id="KW-0539">Nucleus</keyword>